<reference evidence="1 2" key="1">
    <citation type="submission" date="2020-01" db="EMBL/GenBank/DDBJ databases">
        <title>Anaeroalcalibacter tamaniensis gen. nov., sp. nov., moderately halophilic strictly anaerobic fermenter bacterium from mud volcano of Taman peninsula.</title>
        <authorList>
            <person name="Frolova A."/>
            <person name="Merkel A.Y."/>
            <person name="Slobodkin A.I."/>
        </authorList>
    </citation>
    <scope>NUCLEOTIDE SEQUENCE [LARGE SCALE GENOMIC DNA]</scope>
    <source>
        <strain evidence="1 2">F-3ap</strain>
    </source>
</reference>
<dbReference type="RefSeq" id="WP_162370608.1">
    <property type="nucleotide sequence ID" value="NZ_JAAEEH010000023.1"/>
</dbReference>
<accession>A0A7X5HWG9</accession>
<dbReference type="InterPro" id="IPR038666">
    <property type="entry name" value="SSP1_head-tail_sf"/>
</dbReference>
<comment type="caution">
    <text evidence="1">The sequence shown here is derived from an EMBL/GenBank/DDBJ whole genome shotgun (WGS) entry which is preliminary data.</text>
</comment>
<keyword evidence="2" id="KW-1185">Reference proteome</keyword>
<proteinExistence type="predicted"/>
<dbReference type="Pfam" id="PF05521">
    <property type="entry name" value="Phage_HCP"/>
    <property type="match status" value="1"/>
</dbReference>
<dbReference type="Gene3D" id="2.40.10.270">
    <property type="entry name" value="Bacteriophage SPP1 head-tail adaptor protein"/>
    <property type="match status" value="1"/>
</dbReference>
<organism evidence="1 2">
    <name type="scientific">Anaerotalea alkaliphila</name>
    <dbReference type="NCBI Taxonomy" id="2662126"/>
    <lineage>
        <taxon>Bacteria</taxon>
        <taxon>Bacillati</taxon>
        <taxon>Bacillota</taxon>
        <taxon>Clostridia</taxon>
        <taxon>Eubacteriales</taxon>
        <taxon>Anaerotalea</taxon>
    </lineage>
</organism>
<name>A0A7X5HWG9_9FIRM</name>
<evidence type="ECO:0000313" key="2">
    <source>
        <dbReference type="Proteomes" id="UP000461585"/>
    </source>
</evidence>
<gene>
    <name evidence="1" type="ORF">GXN74_09030</name>
</gene>
<dbReference type="InterPro" id="IPR008767">
    <property type="entry name" value="Phage_SPP1_head-tail_adaptor"/>
</dbReference>
<dbReference type="EMBL" id="JAAEEH010000023">
    <property type="protein sequence ID" value="NDL67881.1"/>
    <property type="molecule type" value="Genomic_DNA"/>
</dbReference>
<evidence type="ECO:0000313" key="1">
    <source>
        <dbReference type="EMBL" id="NDL67881.1"/>
    </source>
</evidence>
<sequence length="109" mass="12374">MSFGKMNTRIDIIDTIPMKDDEGFSSKGEEVIASVRAYRDERHGSRKWANMAAYTKANATFQFRRIPDVVIEPGMLIRCDTGEYKVLSVEVIMGFYLEAATEKIEATKD</sequence>
<dbReference type="Proteomes" id="UP000461585">
    <property type="component" value="Unassembled WGS sequence"/>
</dbReference>
<protein>
    <submittedName>
        <fullName evidence="1">Head-tail adaptor protein</fullName>
    </submittedName>
</protein>
<dbReference type="AlphaFoldDB" id="A0A7X5HWG9"/>